<keyword evidence="1" id="KW-0863">Zinc-finger</keyword>
<keyword evidence="2" id="KW-0175">Coiled coil</keyword>
<dbReference type="InterPro" id="IPR000315">
    <property type="entry name" value="Znf_B-box"/>
</dbReference>
<evidence type="ECO:0000313" key="6">
    <source>
        <dbReference type="Proteomes" id="UP000596742"/>
    </source>
</evidence>
<protein>
    <submittedName>
        <fullName evidence="5">Tripartite motif-containing protein 2/3</fullName>
    </submittedName>
</protein>
<dbReference type="SUPFAM" id="SSF63825">
    <property type="entry name" value="YWTD domain"/>
    <property type="match status" value="1"/>
</dbReference>
<dbReference type="OrthoDB" id="6105938at2759"/>
<dbReference type="EMBL" id="UYJE01009677">
    <property type="protein sequence ID" value="VDI75645.1"/>
    <property type="molecule type" value="Genomic_DNA"/>
</dbReference>
<dbReference type="PROSITE" id="PS50119">
    <property type="entry name" value="ZF_BBOX"/>
    <property type="match status" value="2"/>
</dbReference>
<feature type="domain" description="B box-type" evidence="3">
    <location>
        <begin position="62"/>
        <end position="103"/>
    </location>
</feature>
<dbReference type="Gene3D" id="2.120.10.30">
    <property type="entry name" value="TolB, C-terminal domain"/>
    <property type="match status" value="1"/>
</dbReference>
<dbReference type="Gene3D" id="3.30.160.60">
    <property type="entry name" value="Classic Zinc Finger"/>
    <property type="match status" value="1"/>
</dbReference>
<dbReference type="InterPro" id="IPR047153">
    <property type="entry name" value="TRIM45/56/19-like"/>
</dbReference>
<proteinExistence type="predicted"/>
<dbReference type="CDD" id="cd19776">
    <property type="entry name" value="Bbox2_TRIM25_C-IV"/>
    <property type="match status" value="1"/>
</dbReference>
<keyword evidence="1" id="KW-0862">Zinc</keyword>
<name>A0A8B6H9V9_MYTGA</name>
<evidence type="ECO:0000313" key="4">
    <source>
        <dbReference type="EMBL" id="VDI09834.1"/>
    </source>
</evidence>
<dbReference type="InterPro" id="IPR011042">
    <property type="entry name" value="6-blade_b-propeller_TolB-like"/>
</dbReference>
<evidence type="ECO:0000259" key="3">
    <source>
        <dbReference type="PROSITE" id="PS50119"/>
    </source>
</evidence>
<dbReference type="SUPFAM" id="SSF57845">
    <property type="entry name" value="B-box zinc-binding domain"/>
    <property type="match status" value="1"/>
</dbReference>
<evidence type="ECO:0000256" key="1">
    <source>
        <dbReference type="PROSITE-ProRule" id="PRU00024"/>
    </source>
</evidence>
<dbReference type="PANTHER" id="PTHR25462">
    <property type="entry name" value="BONUS, ISOFORM C-RELATED"/>
    <property type="match status" value="1"/>
</dbReference>
<organism evidence="5 6">
    <name type="scientific">Mytilus galloprovincialis</name>
    <name type="common">Mediterranean mussel</name>
    <dbReference type="NCBI Taxonomy" id="29158"/>
    <lineage>
        <taxon>Eukaryota</taxon>
        <taxon>Metazoa</taxon>
        <taxon>Spiralia</taxon>
        <taxon>Lophotrochozoa</taxon>
        <taxon>Mollusca</taxon>
        <taxon>Bivalvia</taxon>
        <taxon>Autobranchia</taxon>
        <taxon>Pteriomorphia</taxon>
        <taxon>Mytilida</taxon>
        <taxon>Mytiloidea</taxon>
        <taxon>Mytilidae</taxon>
        <taxon>Mytilinae</taxon>
        <taxon>Mytilus</taxon>
    </lineage>
</organism>
<evidence type="ECO:0000256" key="2">
    <source>
        <dbReference type="SAM" id="Coils"/>
    </source>
</evidence>
<dbReference type="PANTHER" id="PTHR25462:SF296">
    <property type="entry name" value="MEIOTIC P26, ISOFORM F"/>
    <property type="match status" value="1"/>
</dbReference>
<reference evidence="5" key="1">
    <citation type="submission" date="2018-11" db="EMBL/GenBank/DDBJ databases">
        <authorList>
            <person name="Alioto T."/>
            <person name="Alioto T."/>
        </authorList>
    </citation>
    <scope>NUCLEOTIDE SEQUENCE</scope>
</reference>
<evidence type="ECO:0000313" key="5">
    <source>
        <dbReference type="EMBL" id="VDI75645.1"/>
    </source>
</evidence>
<dbReference type="EMBL" id="UYJE01002332">
    <property type="protein sequence ID" value="VDI09834.1"/>
    <property type="molecule type" value="Genomic_DNA"/>
</dbReference>
<feature type="domain" description="B box-type" evidence="3">
    <location>
        <begin position="2"/>
        <end position="52"/>
    </location>
</feature>
<accession>A0A8B6H9V9</accession>
<dbReference type="Proteomes" id="UP000596742">
    <property type="component" value="Unassembled WGS sequence"/>
</dbReference>
<feature type="coiled-coil region" evidence="2">
    <location>
        <begin position="152"/>
        <end position="208"/>
    </location>
</feature>
<dbReference type="AlphaFoldDB" id="A0A8B6H9V9"/>
<gene>
    <name evidence="4" type="ORF">MGAL_10B006888</name>
    <name evidence="5" type="ORF">MGAL_10B079335</name>
</gene>
<sequence>MSEKILCGPCGYAENNKNAENWCTVCEEGLCADCEKVHKSIKTSRNHRLISIEDFRQIQHISISLTCKDHDKRLELYCKTHDVAVCFGCVPSHHRTCSDVIPLDKAAENAKHSTALADLEDTLTGTLQNLEQIITDRESALENFASQKQTIKQTINDTRAKILIKLDDLEQKLLHELDTKHENCKSEANQLLNQSKKAKRDFNRLLDQTAQLKSFASEIHLFLGTRQINEAVFKKVESVKEGIKSVQNVEVTLHLNPSLVALIKEVDHLGNLSVKKTTTSLPFKEVKVEQAQIQLRLQDTKSISSIRLRLKKRFSVEQQDIETALNGCTMLPNGNVLLANFVEANVILEFSEDGKHIRDIPCPGSPFDLTVIDTDRIAVTRKDQCIEILNKKTNTIEETFELKVNCYGISYQDNTIVIVTQEGIEIIDVGGKVLKTLTIDCGEYIGTSKDRIYFTVAKTVHCISMAGNEIWVRKEQSLAHPFGIAVDEYQNVFIVDKVANSLIVIQHDGKSSRTLLSTTDGLDNPRSLHYNNEKKVLLLCDDNGCYLYTLE</sequence>
<dbReference type="GO" id="GO:0008270">
    <property type="term" value="F:zinc ion binding"/>
    <property type="evidence" value="ECO:0007669"/>
    <property type="project" value="UniProtKB-KW"/>
</dbReference>
<keyword evidence="6" id="KW-1185">Reference proteome</keyword>
<comment type="caution">
    <text evidence="5">The sequence shown here is derived from an EMBL/GenBank/DDBJ whole genome shotgun (WGS) entry which is preliminary data.</text>
</comment>
<keyword evidence="1" id="KW-0479">Metal-binding</keyword>